<keyword evidence="2" id="KW-0812">Transmembrane</keyword>
<feature type="compositionally biased region" description="Low complexity" evidence="1">
    <location>
        <begin position="218"/>
        <end position="241"/>
    </location>
</feature>
<organism evidence="3 4">
    <name type="scientific">Asanoa ishikariensis</name>
    <dbReference type="NCBI Taxonomy" id="137265"/>
    <lineage>
        <taxon>Bacteria</taxon>
        <taxon>Bacillati</taxon>
        <taxon>Actinomycetota</taxon>
        <taxon>Actinomycetes</taxon>
        <taxon>Micromonosporales</taxon>
        <taxon>Micromonosporaceae</taxon>
        <taxon>Asanoa</taxon>
    </lineage>
</organism>
<feature type="compositionally biased region" description="Basic and acidic residues" evidence="1">
    <location>
        <begin position="384"/>
        <end position="427"/>
    </location>
</feature>
<evidence type="ECO:0000256" key="2">
    <source>
        <dbReference type="SAM" id="Phobius"/>
    </source>
</evidence>
<feature type="compositionally biased region" description="Basic and acidic residues" evidence="1">
    <location>
        <begin position="272"/>
        <end position="312"/>
    </location>
</feature>
<keyword evidence="2" id="KW-1133">Transmembrane helix</keyword>
<evidence type="ECO:0000313" key="4">
    <source>
        <dbReference type="Proteomes" id="UP000199632"/>
    </source>
</evidence>
<feature type="compositionally biased region" description="Gly residues" evidence="1">
    <location>
        <begin position="183"/>
        <end position="194"/>
    </location>
</feature>
<feature type="transmembrane region" description="Helical" evidence="2">
    <location>
        <begin position="18"/>
        <end position="37"/>
    </location>
</feature>
<dbReference type="AlphaFoldDB" id="A0A1H3UV60"/>
<dbReference type="OrthoDB" id="3406038at2"/>
<evidence type="ECO:0000256" key="1">
    <source>
        <dbReference type="SAM" id="MobiDB-lite"/>
    </source>
</evidence>
<dbReference type="Proteomes" id="UP000199632">
    <property type="component" value="Unassembled WGS sequence"/>
</dbReference>
<feature type="compositionally biased region" description="Low complexity" evidence="1">
    <location>
        <begin position="170"/>
        <end position="182"/>
    </location>
</feature>
<feature type="compositionally biased region" description="Gly residues" evidence="1">
    <location>
        <begin position="258"/>
        <end position="267"/>
    </location>
</feature>
<gene>
    <name evidence="3" type="ORF">SAMN05421684_8147</name>
</gene>
<feature type="region of interest" description="Disordered" evidence="1">
    <location>
        <begin position="121"/>
        <end position="155"/>
    </location>
</feature>
<protein>
    <submittedName>
        <fullName evidence="3">Uncharacterized protein</fullName>
    </submittedName>
</protein>
<proteinExistence type="predicted"/>
<dbReference type="EMBL" id="FNQB01000006">
    <property type="protein sequence ID" value="SDZ66294.1"/>
    <property type="molecule type" value="Genomic_DNA"/>
</dbReference>
<keyword evidence="4" id="KW-1185">Reference proteome</keyword>
<accession>A0A1H3UV60</accession>
<feature type="compositionally biased region" description="Basic and acidic residues" evidence="1">
    <location>
        <begin position="462"/>
        <end position="490"/>
    </location>
</feature>
<evidence type="ECO:0000313" key="3">
    <source>
        <dbReference type="EMBL" id="SDZ66294.1"/>
    </source>
</evidence>
<reference evidence="4" key="1">
    <citation type="submission" date="2016-10" db="EMBL/GenBank/DDBJ databases">
        <authorList>
            <person name="Varghese N."/>
            <person name="Submissions S."/>
        </authorList>
    </citation>
    <scope>NUCLEOTIDE SEQUENCE [LARGE SCALE GENOMIC DNA]</scope>
    <source>
        <strain evidence="4">DSM 44718</strain>
    </source>
</reference>
<keyword evidence="2" id="KW-0472">Membrane</keyword>
<feature type="transmembrane region" description="Helical" evidence="2">
    <location>
        <begin position="43"/>
        <end position="63"/>
    </location>
</feature>
<sequence>MPDSDENEQPRGRPLLKLLFWAGVGLAPIAMLLLLLADGNGPLRIAAVLAVLAVVLIGLSIGLRGDADSIRVELEDMVADEIDGLQGDVRRDIETAARATHRQLGERVQALQQSVDAMRAQLDAQRAGPRPPAVGVPAQAQARDPGTAQGGGTYGGGAAREGATYGRADGATYGSGRASTGAAYGGGGESGGYGRESADDERAANPQPAMASPSRTYGAPAEGTAAGAARPPRARVPGGVVRHTETVQVTTRHTVVDGRGGGGGTYGTGDVYGERYQDENRYGADSRYGEDKRYGDDSRQGEGEYGSRRTQDDAADYDGGGYGRRRRADEEPAASWGSSGEESFTDRRLRELRADQPAIERGDAPAYDDQWSSSRGGDRWAAVRSDDRGRELRMGERRASVRADESGTEYRVEDRWAAVRRDDDRPADGPGAWYADAWQGEQNRGGAGTYGRGQDSAVSGEWSRDRGADREAEWGRGGYDDDRGGDDRWR</sequence>
<feature type="region of interest" description="Disordered" evidence="1">
    <location>
        <begin position="170"/>
        <end position="490"/>
    </location>
</feature>
<dbReference type="RefSeq" id="WP_090804371.1">
    <property type="nucleotide sequence ID" value="NZ_BOND01000010.1"/>
</dbReference>
<feature type="compositionally biased region" description="Basic and acidic residues" evidence="1">
    <location>
        <begin position="344"/>
        <end position="363"/>
    </location>
</feature>
<name>A0A1H3UV60_9ACTN</name>